<comment type="caution">
    <text evidence="2">The sequence shown here is derived from an EMBL/GenBank/DDBJ whole genome shotgun (WGS) entry which is preliminary data.</text>
</comment>
<feature type="transmembrane region" description="Helical" evidence="1">
    <location>
        <begin position="87"/>
        <end position="118"/>
    </location>
</feature>
<accession>A0A0R1HGI8</accession>
<dbReference type="RefSeq" id="WP_057974403.1">
    <property type="nucleotide sequence ID" value="NZ_AZDI01000007.1"/>
</dbReference>
<feature type="transmembrane region" description="Helical" evidence="1">
    <location>
        <begin position="12"/>
        <end position="33"/>
    </location>
</feature>
<dbReference type="Proteomes" id="UP000051450">
    <property type="component" value="Unassembled WGS sequence"/>
</dbReference>
<name>A0A0R1HGI8_9LACO</name>
<keyword evidence="1" id="KW-0472">Membrane</keyword>
<evidence type="ECO:0000256" key="1">
    <source>
        <dbReference type="SAM" id="Phobius"/>
    </source>
</evidence>
<dbReference type="EMBL" id="AZDI01000007">
    <property type="protein sequence ID" value="KRK45532.1"/>
    <property type="molecule type" value="Genomic_DNA"/>
</dbReference>
<dbReference type="GeneID" id="83548590"/>
<evidence type="ECO:0000313" key="2">
    <source>
        <dbReference type="EMBL" id="KRK45532.1"/>
    </source>
</evidence>
<sequence>MKEKTLVVTNGIVGLIGGIFLIFAPIFLAGSVVSDAVSSVNHDTISASSTSGASVFILIVKVAVLVLGIMGAVKFKNSDKIAAAPSVLLIVGGAVSMVPFLGWAGGIVTIVGGSIYLANIKKFND</sequence>
<gene>
    <name evidence="2" type="ORF">FC66_GL001347</name>
</gene>
<dbReference type="OrthoDB" id="2330039at2"/>
<keyword evidence="3" id="KW-1185">Reference proteome</keyword>
<reference evidence="2 3" key="1">
    <citation type="journal article" date="2015" name="Genome Announc.">
        <title>Expanding the biotechnology potential of lactobacilli through comparative genomics of 213 strains and associated genera.</title>
        <authorList>
            <person name="Sun Z."/>
            <person name="Harris H.M."/>
            <person name="McCann A."/>
            <person name="Guo C."/>
            <person name="Argimon S."/>
            <person name="Zhang W."/>
            <person name="Yang X."/>
            <person name="Jeffery I.B."/>
            <person name="Cooney J.C."/>
            <person name="Kagawa T.F."/>
            <person name="Liu W."/>
            <person name="Song Y."/>
            <person name="Salvetti E."/>
            <person name="Wrobel A."/>
            <person name="Rasinkangas P."/>
            <person name="Parkhill J."/>
            <person name="Rea M.C."/>
            <person name="O'Sullivan O."/>
            <person name="Ritari J."/>
            <person name="Douillard F.P."/>
            <person name="Paul Ross R."/>
            <person name="Yang R."/>
            <person name="Briner A.E."/>
            <person name="Felis G.E."/>
            <person name="de Vos W.M."/>
            <person name="Barrangou R."/>
            <person name="Klaenhammer T.R."/>
            <person name="Caufield P.W."/>
            <person name="Cui Y."/>
            <person name="Zhang H."/>
            <person name="O'Toole P.W."/>
        </authorList>
    </citation>
    <scope>NUCLEOTIDE SEQUENCE [LARGE SCALE GENOMIC DNA]</scope>
    <source>
        <strain evidence="2 3">DSM 15638</strain>
    </source>
</reference>
<protein>
    <submittedName>
        <fullName evidence="2">Uncharacterized protein</fullName>
    </submittedName>
</protein>
<dbReference type="AlphaFoldDB" id="A0A0R1HGI8"/>
<feature type="transmembrane region" description="Helical" evidence="1">
    <location>
        <begin position="53"/>
        <end position="75"/>
    </location>
</feature>
<evidence type="ECO:0000313" key="3">
    <source>
        <dbReference type="Proteomes" id="UP000051450"/>
    </source>
</evidence>
<organism evidence="2 3">
    <name type="scientific">Dellaglioa algida DSM 15638</name>
    <dbReference type="NCBI Taxonomy" id="1423719"/>
    <lineage>
        <taxon>Bacteria</taxon>
        <taxon>Bacillati</taxon>
        <taxon>Bacillota</taxon>
        <taxon>Bacilli</taxon>
        <taxon>Lactobacillales</taxon>
        <taxon>Lactobacillaceae</taxon>
        <taxon>Dellaglioa</taxon>
    </lineage>
</organism>
<proteinExistence type="predicted"/>
<keyword evidence="1" id="KW-0812">Transmembrane</keyword>
<keyword evidence="1" id="KW-1133">Transmembrane helix</keyword>
<dbReference type="PATRIC" id="fig|1423719.4.peg.1369"/>